<evidence type="ECO:0000313" key="3">
    <source>
        <dbReference type="Proteomes" id="UP000245946"/>
    </source>
</evidence>
<feature type="compositionally biased region" description="Polar residues" evidence="1">
    <location>
        <begin position="152"/>
        <end position="165"/>
    </location>
</feature>
<keyword evidence="3" id="KW-1185">Reference proteome</keyword>
<dbReference type="EMBL" id="KZ819297">
    <property type="protein sequence ID" value="PWN96998.1"/>
    <property type="molecule type" value="Genomic_DNA"/>
</dbReference>
<dbReference type="Proteomes" id="UP000245946">
    <property type="component" value="Unassembled WGS sequence"/>
</dbReference>
<dbReference type="GeneID" id="37270392"/>
<gene>
    <name evidence="2" type="ORF">FA09DRAFT_331040</name>
</gene>
<accession>A0A316Z7P3</accession>
<sequence>MSRRLRQPLAPISLEHAANTSHAHNGTEAAAPRPSASASSSGVSHSVQRTLSPPRSPSKRPAASPLLLSATHRRTREQRSARLETHPASSSSPRSENAAYSPHRLHIDTAAAGLQPGASSQRQSSSSPSGHRSGPDGLLGSGGARRQDDGSLSRTARRAQSSPSLASLPRKAQRVATWETRARETSPSPQRPTREKALKLAASEAKVQQPRHSHPDVDWEVRPDTEEDIAAAAALPAPLTPDDTTGEEDLGDENVDPWRSSAACEAAGKTAGRKGTGGRLSLVLAAGADARPSSSPSP</sequence>
<feature type="compositionally biased region" description="Low complexity" evidence="1">
    <location>
        <begin position="233"/>
        <end position="243"/>
    </location>
</feature>
<feature type="region of interest" description="Disordered" evidence="1">
    <location>
        <begin position="233"/>
        <end position="259"/>
    </location>
</feature>
<name>A0A316Z7P3_9BASI</name>
<feature type="region of interest" description="Disordered" evidence="1">
    <location>
        <begin position="1"/>
        <end position="219"/>
    </location>
</feature>
<organism evidence="2 3">
    <name type="scientific">Tilletiopsis washingtonensis</name>
    <dbReference type="NCBI Taxonomy" id="58919"/>
    <lineage>
        <taxon>Eukaryota</taxon>
        <taxon>Fungi</taxon>
        <taxon>Dikarya</taxon>
        <taxon>Basidiomycota</taxon>
        <taxon>Ustilaginomycotina</taxon>
        <taxon>Exobasidiomycetes</taxon>
        <taxon>Entylomatales</taxon>
        <taxon>Entylomatales incertae sedis</taxon>
        <taxon>Tilletiopsis</taxon>
    </lineage>
</organism>
<proteinExistence type="predicted"/>
<feature type="compositionally biased region" description="Low complexity" evidence="1">
    <location>
        <begin position="115"/>
        <end position="132"/>
    </location>
</feature>
<dbReference type="AlphaFoldDB" id="A0A316Z7P3"/>
<feature type="compositionally biased region" description="Acidic residues" evidence="1">
    <location>
        <begin position="244"/>
        <end position="255"/>
    </location>
</feature>
<reference evidence="2 3" key="1">
    <citation type="journal article" date="2018" name="Mol. Biol. Evol.">
        <title>Broad Genomic Sampling Reveals a Smut Pathogenic Ancestry of the Fungal Clade Ustilaginomycotina.</title>
        <authorList>
            <person name="Kijpornyongpan T."/>
            <person name="Mondo S.J."/>
            <person name="Barry K."/>
            <person name="Sandor L."/>
            <person name="Lee J."/>
            <person name="Lipzen A."/>
            <person name="Pangilinan J."/>
            <person name="LaButti K."/>
            <person name="Hainaut M."/>
            <person name="Henrissat B."/>
            <person name="Grigoriev I.V."/>
            <person name="Spatafora J.W."/>
            <person name="Aime M.C."/>
        </authorList>
    </citation>
    <scope>NUCLEOTIDE SEQUENCE [LARGE SCALE GENOMIC DNA]</scope>
    <source>
        <strain evidence="2 3">MCA 4186</strain>
    </source>
</reference>
<evidence type="ECO:0000313" key="2">
    <source>
        <dbReference type="EMBL" id="PWN96998.1"/>
    </source>
</evidence>
<dbReference type="RefSeq" id="XP_025597277.1">
    <property type="nucleotide sequence ID" value="XM_025742848.1"/>
</dbReference>
<protein>
    <submittedName>
        <fullName evidence="2">Uncharacterized protein</fullName>
    </submittedName>
</protein>
<feature type="compositionally biased region" description="Low complexity" evidence="1">
    <location>
        <begin position="59"/>
        <end position="70"/>
    </location>
</feature>
<feature type="compositionally biased region" description="Low complexity" evidence="1">
    <location>
        <begin position="29"/>
        <end position="41"/>
    </location>
</feature>
<evidence type="ECO:0000256" key="1">
    <source>
        <dbReference type="SAM" id="MobiDB-lite"/>
    </source>
</evidence>